<protein>
    <submittedName>
        <fullName evidence="2">Glycosyltransferase family 2 protein</fullName>
        <ecNumber evidence="2">2.4.-.-</ecNumber>
    </submittedName>
</protein>
<dbReference type="InterPro" id="IPR001173">
    <property type="entry name" value="Glyco_trans_2-like"/>
</dbReference>
<dbReference type="EC" id="2.4.-.-" evidence="2"/>
<accession>A0AAJ6NVG2</accession>
<dbReference type="SUPFAM" id="SSF53448">
    <property type="entry name" value="Nucleotide-diphospho-sugar transferases"/>
    <property type="match status" value="1"/>
</dbReference>
<dbReference type="Proteomes" id="UP001223520">
    <property type="component" value="Chromosome"/>
</dbReference>
<keyword evidence="2" id="KW-0328">Glycosyltransferase</keyword>
<organism evidence="2 3">
    <name type="scientific">Halotia branconii CENA392</name>
    <dbReference type="NCBI Taxonomy" id="1539056"/>
    <lineage>
        <taxon>Bacteria</taxon>
        <taxon>Bacillati</taxon>
        <taxon>Cyanobacteriota</taxon>
        <taxon>Cyanophyceae</taxon>
        <taxon>Nostocales</taxon>
        <taxon>Nodulariaceae</taxon>
        <taxon>Halotia</taxon>
    </lineage>
</organism>
<dbReference type="Gene3D" id="3.90.550.10">
    <property type="entry name" value="Spore Coat Polysaccharide Biosynthesis Protein SpsA, Chain A"/>
    <property type="match status" value="1"/>
</dbReference>
<dbReference type="PANTHER" id="PTHR22916:SF3">
    <property type="entry name" value="UDP-GLCNAC:BETAGAL BETA-1,3-N-ACETYLGLUCOSAMINYLTRANSFERASE-LIKE PROTEIN 1"/>
    <property type="match status" value="1"/>
</dbReference>
<dbReference type="Pfam" id="PF00535">
    <property type="entry name" value="Glycos_transf_2"/>
    <property type="match status" value="1"/>
</dbReference>
<dbReference type="KEGG" id="hbq:QI031_07550"/>
<evidence type="ECO:0000313" key="2">
    <source>
        <dbReference type="EMBL" id="WGV27335.1"/>
    </source>
</evidence>
<evidence type="ECO:0000259" key="1">
    <source>
        <dbReference type="Pfam" id="PF00535"/>
    </source>
</evidence>
<dbReference type="InterPro" id="IPR029044">
    <property type="entry name" value="Nucleotide-diphossugar_trans"/>
</dbReference>
<dbReference type="RefSeq" id="WP_281484572.1">
    <property type="nucleotide sequence ID" value="NZ_CP124543.1"/>
</dbReference>
<name>A0AAJ6NVG2_9CYAN</name>
<dbReference type="AlphaFoldDB" id="A0AAJ6NVG2"/>
<gene>
    <name evidence="2" type="ORF">QI031_07550</name>
</gene>
<evidence type="ECO:0000313" key="3">
    <source>
        <dbReference type="Proteomes" id="UP001223520"/>
    </source>
</evidence>
<sequence length="338" mass="39643">MAPLVSFILPCFNRANYLEKCVISVLNQTLTDLECLIIDDGSTDNTRQVSEDLVGRDSRVKYFYKENGGVSSARNLGINKSQGEWIQCLDPDDWIHEDKTRFQLNYLSNVAAENTIFYCDYERVYLDSNQNIIKRETNIISSLAKEKLIQRLLLPDFLADSPFPLLQQCLLMHRSVFNKKMFDEDLKALQDRDFTLDLLVAEVNFVYTPIVGTFYTKHESNRTNNWFYMKNYYTILYETVAKKHKNLITFCQPGITFLIKEAIKEKDKNSFDRLIKIFYPPFYLLNNNIKINHNILIKIIYLIRLIIPQSLLYEQYRGPRLKKIISMFSGIKKQTKAV</sequence>
<reference evidence="2 3" key="1">
    <citation type="journal article" date="2023" name="Limnol Oceanogr Lett">
        <title>Environmental adaptations by the intertidal Antarctic cyanobacterium Halotia branconii CENA392 as revealed using long-read genome sequencing.</title>
        <authorList>
            <person name="Dextro R.B."/>
            <person name="Delbaje E."/>
            <person name="Freitas P.N.N."/>
            <person name="Geraldes V."/>
            <person name="Pinto E."/>
            <person name="Long P.F."/>
            <person name="Fiore M.F."/>
        </authorList>
    </citation>
    <scope>NUCLEOTIDE SEQUENCE [LARGE SCALE GENOMIC DNA]</scope>
    <source>
        <strain evidence="2 3">CENA392</strain>
    </source>
</reference>
<dbReference type="CDD" id="cd00761">
    <property type="entry name" value="Glyco_tranf_GTA_type"/>
    <property type="match status" value="1"/>
</dbReference>
<dbReference type="GO" id="GO:0016758">
    <property type="term" value="F:hexosyltransferase activity"/>
    <property type="evidence" value="ECO:0007669"/>
    <property type="project" value="UniProtKB-ARBA"/>
</dbReference>
<dbReference type="PANTHER" id="PTHR22916">
    <property type="entry name" value="GLYCOSYLTRANSFERASE"/>
    <property type="match status" value="1"/>
</dbReference>
<dbReference type="EMBL" id="CP124543">
    <property type="protein sequence ID" value="WGV27335.1"/>
    <property type="molecule type" value="Genomic_DNA"/>
</dbReference>
<feature type="domain" description="Glycosyltransferase 2-like" evidence="1">
    <location>
        <begin position="6"/>
        <end position="109"/>
    </location>
</feature>
<proteinExistence type="predicted"/>
<keyword evidence="2" id="KW-0808">Transferase</keyword>
<keyword evidence="3" id="KW-1185">Reference proteome</keyword>